<dbReference type="PANTHER" id="PTHR31528">
    <property type="entry name" value="4-AMINO-5-HYDROXYMETHYL-2-METHYLPYRIMIDINE PHOSPHATE SYNTHASE THI11-RELATED"/>
    <property type="match status" value="1"/>
</dbReference>
<accession>A0A6S6U6G6</accession>
<evidence type="ECO:0000256" key="9">
    <source>
        <dbReference type="ARBA" id="ARBA00023004"/>
    </source>
</evidence>
<keyword evidence="6" id="KW-0479">Metal-binding</keyword>
<dbReference type="InterPro" id="IPR015168">
    <property type="entry name" value="SsuA/THI5"/>
</dbReference>
<dbReference type="EMBL" id="CACVAS010000117">
    <property type="protein sequence ID" value="CAA6823126.1"/>
    <property type="molecule type" value="Genomic_DNA"/>
</dbReference>
<evidence type="ECO:0000256" key="11">
    <source>
        <dbReference type="ARBA" id="ARBA00048179"/>
    </source>
</evidence>
<feature type="domain" description="SsuA/THI5-like" evidence="12">
    <location>
        <begin position="12"/>
        <end position="228"/>
    </location>
</feature>
<evidence type="ECO:0000313" key="13">
    <source>
        <dbReference type="EMBL" id="CAA6823126.1"/>
    </source>
</evidence>
<dbReference type="InterPro" id="IPR027939">
    <property type="entry name" value="NMT1/THI5"/>
</dbReference>
<evidence type="ECO:0000256" key="8">
    <source>
        <dbReference type="ARBA" id="ARBA00022977"/>
    </source>
</evidence>
<dbReference type="GO" id="GO:0016740">
    <property type="term" value="F:transferase activity"/>
    <property type="evidence" value="ECO:0007669"/>
    <property type="project" value="UniProtKB-KW"/>
</dbReference>
<evidence type="ECO:0000256" key="4">
    <source>
        <dbReference type="ARBA" id="ARBA00011738"/>
    </source>
</evidence>
<comment type="subunit">
    <text evidence="4">Homodimer.</text>
</comment>
<evidence type="ECO:0000256" key="10">
    <source>
        <dbReference type="ARBA" id="ARBA00033171"/>
    </source>
</evidence>
<keyword evidence="8" id="KW-0784">Thiamine biosynthesis</keyword>
<evidence type="ECO:0000256" key="6">
    <source>
        <dbReference type="ARBA" id="ARBA00022723"/>
    </source>
</evidence>
<sequence>MKLHIAFEWFLNPDHLPFLVGLHKGYFENYGIELDLIVPDEHYDGLDELIAGNIEFATNEPLHLIEQFNEQFLSLGTYFETKGGVILKKETYDKVKNGEKITITTPVSNDVTNTIGYEIIRRYFEKDGIEVAKENVHFEPNGFEHIKYMKEGADGGWLYFYNFEGIEAQHEGLDLLYLDAQTSGFANFSALDLFVNKDFYHANKNVCQNFDKAVKESIVFMDENPEEAMKIYYKHTGEEKSPLMDDILKATLTCFDANYSSEYEKSLPILEFFREINITSLEDEKFKTAFLR</sequence>
<comment type="pathway">
    <text evidence="2">Cofactor biosynthesis; thiamine diphosphate biosynthesis.</text>
</comment>
<reference evidence="13" key="1">
    <citation type="submission" date="2020-01" db="EMBL/GenBank/DDBJ databases">
        <authorList>
            <person name="Meier V. D."/>
            <person name="Meier V D."/>
        </authorList>
    </citation>
    <scope>NUCLEOTIDE SEQUENCE</scope>
    <source>
        <strain evidence="13">HLG_WM_MAG_01</strain>
    </source>
</reference>
<comment type="catalytic activity">
    <reaction evidence="11">
        <text>N(6)-(pyridoxal phosphate)-L-lysyl-[4-amino-5-hydroxymethyl-2-methylpyrimidine phosphate synthase] + L-histidyl-[4-amino-5-hydroxymethyl-2-methylpyrimidine phosphate synthase] + 2 Fe(3+) + 4 H2O = L-lysyl-[4-amino-5-hydroxymethyl-2-methylpyrimidine phosphate synthase] + (2S)-2-amino-5-hydroxy-4-oxopentanoyl-[4-amino-5-hydroxymethyl-2-methylpyrimidine phosphate synthase] + 4-amino-2-methyl-5-(phosphooxymethyl)pyrimidine + 3-oxopropanoate + 2 Fe(2+) + 2 H(+)</text>
        <dbReference type="Rhea" id="RHEA:65756"/>
        <dbReference type="Rhea" id="RHEA-COMP:16892"/>
        <dbReference type="Rhea" id="RHEA-COMP:16893"/>
        <dbReference type="Rhea" id="RHEA-COMP:16894"/>
        <dbReference type="Rhea" id="RHEA-COMP:16895"/>
        <dbReference type="ChEBI" id="CHEBI:15377"/>
        <dbReference type="ChEBI" id="CHEBI:15378"/>
        <dbReference type="ChEBI" id="CHEBI:29033"/>
        <dbReference type="ChEBI" id="CHEBI:29034"/>
        <dbReference type="ChEBI" id="CHEBI:29969"/>
        <dbReference type="ChEBI" id="CHEBI:29979"/>
        <dbReference type="ChEBI" id="CHEBI:33190"/>
        <dbReference type="ChEBI" id="CHEBI:58354"/>
        <dbReference type="ChEBI" id="CHEBI:143915"/>
        <dbReference type="ChEBI" id="CHEBI:157692"/>
    </reaction>
    <physiologicalReaction direction="left-to-right" evidence="11">
        <dbReference type="Rhea" id="RHEA:65757"/>
    </physiologicalReaction>
</comment>
<dbReference type="SUPFAM" id="SSF53850">
    <property type="entry name" value="Periplasmic binding protein-like II"/>
    <property type="match status" value="1"/>
</dbReference>
<evidence type="ECO:0000256" key="3">
    <source>
        <dbReference type="ARBA" id="ARBA00009406"/>
    </source>
</evidence>
<gene>
    <name evidence="13" type="ORF">HELGO_WM879</name>
</gene>
<keyword evidence="9" id="KW-0408">Iron</keyword>
<dbReference type="GO" id="GO:0009228">
    <property type="term" value="P:thiamine biosynthetic process"/>
    <property type="evidence" value="ECO:0007669"/>
    <property type="project" value="UniProtKB-KW"/>
</dbReference>
<evidence type="ECO:0000256" key="5">
    <source>
        <dbReference type="ARBA" id="ARBA00022679"/>
    </source>
</evidence>
<comment type="function">
    <text evidence="1">Responsible for the formation of the pyrimidine heterocycle in the thiamine biosynthesis pathway. Catalyzes the formation of hydroxymethylpyrimidine phosphate (HMP-P) from histidine and pyridoxal phosphate (PLP). The protein uses PLP and the active site histidine to form HMP-P, generating an inactive enzyme. The enzyme can only undergo a single turnover, which suggests it is a suicide enzyme.</text>
</comment>
<organism evidence="13">
    <name type="scientific">uncultured Sulfurovum sp</name>
    <dbReference type="NCBI Taxonomy" id="269237"/>
    <lineage>
        <taxon>Bacteria</taxon>
        <taxon>Pseudomonadati</taxon>
        <taxon>Campylobacterota</taxon>
        <taxon>Epsilonproteobacteria</taxon>
        <taxon>Campylobacterales</taxon>
        <taxon>Sulfurovaceae</taxon>
        <taxon>Sulfurovum</taxon>
        <taxon>environmental samples</taxon>
    </lineage>
</organism>
<keyword evidence="5" id="KW-0808">Transferase</keyword>
<evidence type="ECO:0000256" key="7">
    <source>
        <dbReference type="ARBA" id="ARBA00022898"/>
    </source>
</evidence>
<keyword evidence="7" id="KW-0663">Pyridoxal phosphate</keyword>
<evidence type="ECO:0000256" key="1">
    <source>
        <dbReference type="ARBA" id="ARBA00003469"/>
    </source>
</evidence>
<name>A0A6S6U6G6_9BACT</name>
<comment type="similarity">
    <text evidence="3">Belongs to the NMT1/THI5 family.</text>
</comment>
<dbReference type="Pfam" id="PF09084">
    <property type="entry name" value="NMT1"/>
    <property type="match status" value="1"/>
</dbReference>
<proteinExistence type="inferred from homology"/>
<dbReference type="AlphaFoldDB" id="A0A6S6U6G6"/>
<evidence type="ECO:0000256" key="2">
    <source>
        <dbReference type="ARBA" id="ARBA00004948"/>
    </source>
</evidence>
<dbReference type="PANTHER" id="PTHR31528:SF1">
    <property type="entry name" value="4-AMINO-5-HYDROXYMETHYL-2-METHYLPYRIMIDINE PHOSPHATE SYNTHASE THI11-RELATED"/>
    <property type="match status" value="1"/>
</dbReference>
<dbReference type="Gene3D" id="3.40.190.10">
    <property type="entry name" value="Periplasmic binding protein-like II"/>
    <property type="match status" value="2"/>
</dbReference>
<protein>
    <recommendedName>
        <fullName evidence="10">Thiamine pyrimidine synthase</fullName>
    </recommendedName>
</protein>
<dbReference type="GO" id="GO:0046872">
    <property type="term" value="F:metal ion binding"/>
    <property type="evidence" value="ECO:0007669"/>
    <property type="project" value="UniProtKB-KW"/>
</dbReference>
<evidence type="ECO:0000259" key="12">
    <source>
        <dbReference type="Pfam" id="PF09084"/>
    </source>
</evidence>